<dbReference type="InterPro" id="IPR057567">
    <property type="entry name" value="TPR_TTI1_C"/>
</dbReference>
<dbReference type="InterPro" id="IPR049362">
    <property type="entry name" value="TTI1_rpt"/>
</dbReference>
<evidence type="ECO:0000259" key="2">
    <source>
        <dbReference type="Pfam" id="PF24173"/>
    </source>
</evidence>
<dbReference type="EMBL" id="JAVHJO010000001">
    <property type="protein sequence ID" value="KAK6543793.1"/>
    <property type="molecule type" value="Genomic_DNA"/>
</dbReference>
<evidence type="ECO:0008006" key="6">
    <source>
        <dbReference type="Google" id="ProtNLM"/>
    </source>
</evidence>
<comment type="caution">
    <text evidence="4">The sequence shown here is derived from an EMBL/GenBank/DDBJ whole genome shotgun (WGS) entry which is preliminary data.</text>
</comment>
<feature type="domain" description="TTI1 N-terminal TPR" evidence="2">
    <location>
        <begin position="16"/>
        <end position="355"/>
    </location>
</feature>
<proteinExistence type="predicted"/>
<evidence type="ECO:0000313" key="5">
    <source>
        <dbReference type="Proteomes" id="UP001365542"/>
    </source>
</evidence>
<dbReference type="InterPro" id="IPR011989">
    <property type="entry name" value="ARM-like"/>
</dbReference>
<organism evidence="4 5">
    <name type="scientific">Orbilia ellipsospora</name>
    <dbReference type="NCBI Taxonomy" id="2528407"/>
    <lineage>
        <taxon>Eukaryota</taxon>
        <taxon>Fungi</taxon>
        <taxon>Dikarya</taxon>
        <taxon>Ascomycota</taxon>
        <taxon>Pezizomycotina</taxon>
        <taxon>Orbiliomycetes</taxon>
        <taxon>Orbiliales</taxon>
        <taxon>Orbiliaceae</taxon>
        <taxon>Orbilia</taxon>
    </lineage>
</organism>
<dbReference type="GO" id="GO:0005737">
    <property type="term" value="C:cytoplasm"/>
    <property type="evidence" value="ECO:0007669"/>
    <property type="project" value="TreeGrafter"/>
</dbReference>
<dbReference type="Pfam" id="PF21547">
    <property type="entry name" value="TTI1"/>
    <property type="match status" value="1"/>
</dbReference>
<reference evidence="4 5" key="1">
    <citation type="submission" date="2019-10" db="EMBL/GenBank/DDBJ databases">
        <authorList>
            <person name="Palmer J.M."/>
        </authorList>
    </citation>
    <scope>NUCLEOTIDE SEQUENCE [LARGE SCALE GENOMIC DNA]</scope>
    <source>
        <strain evidence="4 5">TWF694</strain>
    </source>
</reference>
<evidence type="ECO:0000256" key="1">
    <source>
        <dbReference type="SAM" id="MobiDB-lite"/>
    </source>
</evidence>
<dbReference type="InterPro" id="IPR057566">
    <property type="entry name" value="TPR_TTI1_N"/>
</dbReference>
<gene>
    <name evidence="4" type="ORF">TWF694_000525</name>
</gene>
<keyword evidence="5" id="KW-1185">Reference proteome</keyword>
<dbReference type="InterPro" id="IPR052587">
    <property type="entry name" value="TELO2-interacting_protein_1"/>
</dbReference>
<evidence type="ECO:0000259" key="3">
    <source>
        <dbReference type="Pfam" id="PF24181"/>
    </source>
</evidence>
<dbReference type="PANTHER" id="PTHR18460">
    <property type="entry name" value="TEL2 INTERACTING PROTEIN 1 TTI1 FAMILY MEMBER"/>
    <property type="match status" value="1"/>
</dbReference>
<dbReference type="Pfam" id="PF24173">
    <property type="entry name" value="TPR_TTI1_N"/>
    <property type="match status" value="1"/>
</dbReference>
<dbReference type="AlphaFoldDB" id="A0AAV9XP71"/>
<protein>
    <recommendedName>
        <fullName evidence="6">TEL2-interacting protein 1</fullName>
    </recommendedName>
</protein>
<feature type="region of interest" description="Disordered" evidence="1">
    <location>
        <begin position="784"/>
        <end position="834"/>
    </location>
</feature>
<dbReference type="InterPro" id="IPR016024">
    <property type="entry name" value="ARM-type_fold"/>
</dbReference>
<feature type="compositionally biased region" description="Acidic residues" evidence="1">
    <location>
        <begin position="813"/>
        <end position="823"/>
    </location>
</feature>
<dbReference type="PANTHER" id="PTHR18460:SF3">
    <property type="entry name" value="TELO2-INTERACTING PROTEIN 1 HOMOLOG"/>
    <property type="match status" value="1"/>
</dbReference>
<evidence type="ECO:0000313" key="4">
    <source>
        <dbReference type="EMBL" id="KAK6543793.1"/>
    </source>
</evidence>
<feature type="domain" description="TTI1 C-terminal TPR" evidence="3">
    <location>
        <begin position="753"/>
        <end position="946"/>
    </location>
</feature>
<accession>A0AAV9XP71</accession>
<dbReference type="Proteomes" id="UP001365542">
    <property type="component" value="Unassembled WGS sequence"/>
</dbReference>
<dbReference type="Gene3D" id="1.25.10.10">
    <property type="entry name" value="Leucine-rich Repeat Variant"/>
    <property type="match status" value="1"/>
</dbReference>
<name>A0AAV9XP71_9PEZI</name>
<dbReference type="Pfam" id="PF24181">
    <property type="entry name" value="TPR_TTI1_C"/>
    <property type="match status" value="1"/>
</dbReference>
<dbReference type="SUPFAM" id="SSF48371">
    <property type="entry name" value="ARM repeat"/>
    <property type="match status" value="1"/>
</dbReference>
<sequence>MAFTAASIDIQRKLAFAELKPKCVAVSQLVLRTNIDAQTSQELSVALQDLFHQLEQTVETQGILTSSFGDYIFFPLSHIFARQDVFTNSILETSLQCLDILISKCWHISLSGELAKQLMIMITFIIGGHPDGSKPSKWSEWTKFRATKCLESLFAAVSRSGPARQQFGMIELAPSLGHSLTVLLDIIPATSYTDLQVSATAAVQHLFTGCIQDDDILASFLPGTVSTLCKFLDSRTSASRKSKALVKGLETLSDVLRIVLMDIKTSNLPTSDGMNGTFNGGGSSITTIRTQSWLHGTSEQVRMGLTGVCGLRKHRMLNVKLALLKLCKAITRDCPQSLASSLPVTVETIISLSADKEEDLNSQAKEALITLAGFNENITQALEKSLHGWILSLPRVLQANDEDKKSHLLREIAASFKVLSDLGRSSEILLDLFSRNMKDSVMNLSEHKAPIIAPESVMSEISPASMELIRQDVVGEVVYPPTMMPSKNQEETSNNTLKLLEMLGGTSIGLRLVHEHVREARVGTQLSKAISIWMALNILQASQSQPQDDWLADVSSSSSLQVSKLTAELYSVTLSSLLDTYDSAETLPQLTCLSLEVLAYTAGSMTEKFRAELVDCLYPIVHLFGSSVLMVQNHAILTLESISKACGYASTKDLLVENADYLVNAVSLKLNMFNVQPQAPQVLLMMIKLCGAQLIPFLDDLVVSIFAALENYHGYEKLTESLFKVLEGIVEESASGEDQLKLITHGETRAASQQRNRIKKKHRMTLDDVLDDLDDLIQRESRLLVAEVEDEEKEEPPHKPWGKGKSNSPNPFGDDENEEDDALEPSPKQEEPKPSHTYLMIESIARLSQNFLTSSSPSLRLHLLHLISTASPLLSKQEDNFLPLINQLWPVVVERLKDSEPHVTITTIKTITRLCVDCGDFLSSRIEEIWPVVREIAGKAKREVDKERERKRKGRIGASAVAKRQQGNAYATHNLIWGAVVPLLEAMVGYTRITETMFDEIVGMVAGYLADGGEEYGKLKAALEEVDGDVVWLEIMIRGGGAKDNCTEDKEASREVEKFCWNVPETVVIEVPGGKQRLIAFESLVF</sequence>